<keyword evidence="2" id="KW-0614">Plasmid</keyword>
<organism evidence="2 3">
    <name type="scientific">Mycolicibacterium arabiense</name>
    <dbReference type="NCBI Taxonomy" id="1286181"/>
    <lineage>
        <taxon>Bacteria</taxon>
        <taxon>Bacillati</taxon>
        <taxon>Actinomycetota</taxon>
        <taxon>Actinomycetes</taxon>
        <taxon>Mycobacteriales</taxon>
        <taxon>Mycobacteriaceae</taxon>
        <taxon>Mycolicibacterium</taxon>
    </lineage>
</organism>
<evidence type="ECO:0000256" key="1">
    <source>
        <dbReference type="SAM" id="MobiDB-lite"/>
    </source>
</evidence>
<evidence type="ECO:0000313" key="2">
    <source>
        <dbReference type="EMBL" id="BBY46851.1"/>
    </source>
</evidence>
<keyword evidence="3" id="KW-1185">Reference proteome</keyword>
<accession>A0A7I7RRM3</accession>
<gene>
    <name evidence="2" type="ORF">MARA_02810</name>
</gene>
<name>A0A7I7RRM3_9MYCO</name>
<dbReference type="EMBL" id="AP022592">
    <property type="protein sequence ID" value="BBY46851.1"/>
    <property type="molecule type" value="Genomic_DNA"/>
</dbReference>
<geneLocation type="plasmid" evidence="2">
    <name>pJCM18538</name>
</geneLocation>
<dbReference type="AlphaFoldDB" id="A0A7I7RRM3"/>
<reference evidence="2 3" key="1">
    <citation type="journal article" date="2019" name="Emerg. Microbes Infect.">
        <title>Comprehensive subspecies identification of 175 nontuberculous mycobacteria species based on 7547 genomic profiles.</title>
        <authorList>
            <person name="Matsumoto Y."/>
            <person name="Kinjo T."/>
            <person name="Motooka D."/>
            <person name="Nabeya D."/>
            <person name="Jung N."/>
            <person name="Uechi K."/>
            <person name="Horii T."/>
            <person name="Iida T."/>
            <person name="Fujita J."/>
            <person name="Nakamura S."/>
        </authorList>
    </citation>
    <scope>NUCLEOTIDE SEQUENCE [LARGE SCALE GENOMIC DNA]</scope>
    <source>
        <strain evidence="2 3">JCM 18538</strain>
        <plasmid evidence="2">pJCM18538</plasmid>
    </source>
</reference>
<protein>
    <submittedName>
        <fullName evidence="2">Uncharacterized protein</fullName>
    </submittedName>
</protein>
<proteinExistence type="predicted"/>
<dbReference type="KEGG" id="marz:MARA_02810"/>
<dbReference type="RefSeq" id="WP_163916492.1">
    <property type="nucleotide sequence ID" value="NZ_AP022592.1"/>
</dbReference>
<sequence>MAPGDLVRRYGKWITEAPTHCPRGHPLGPGAVLVGHVACKGHGIGHMLWFCRTCPPEEAPTYGPPLGEHCTAIWGPASKRISSAAPEPERPYVMPEPPDL</sequence>
<evidence type="ECO:0000313" key="3">
    <source>
        <dbReference type="Proteomes" id="UP000467428"/>
    </source>
</evidence>
<feature type="region of interest" description="Disordered" evidence="1">
    <location>
        <begin position="81"/>
        <end position="100"/>
    </location>
</feature>
<dbReference type="Proteomes" id="UP000467428">
    <property type="component" value="Plasmid pJCM18538"/>
</dbReference>